<accession>A0A9E8MVI0</accession>
<dbReference type="AlphaFoldDB" id="A0A9E8MVI0"/>
<keyword evidence="3 4" id="KW-0408">Iron</keyword>
<keyword evidence="2 4" id="KW-0479">Metal-binding</keyword>
<dbReference type="InterPro" id="IPR009056">
    <property type="entry name" value="Cyt_c-like_dom"/>
</dbReference>
<dbReference type="Pfam" id="PF00034">
    <property type="entry name" value="Cytochrom_C"/>
    <property type="match status" value="1"/>
</dbReference>
<dbReference type="PROSITE" id="PS51007">
    <property type="entry name" value="CYTC"/>
    <property type="match status" value="1"/>
</dbReference>
<evidence type="ECO:0000313" key="7">
    <source>
        <dbReference type="EMBL" id="WAC02338.1"/>
    </source>
</evidence>
<dbReference type="EMBL" id="CP113088">
    <property type="protein sequence ID" value="WAC02338.1"/>
    <property type="molecule type" value="Genomic_DNA"/>
</dbReference>
<evidence type="ECO:0000256" key="4">
    <source>
        <dbReference type="PROSITE-ProRule" id="PRU00433"/>
    </source>
</evidence>
<feature type="domain" description="Cytochrome c" evidence="6">
    <location>
        <begin position="81"/>
        <end position="171"/>
    </location>
</feature>
<dbReference type="RefSeq" id="WP_267676934.1">
    <property type="nucleotide sequence ID" value="NZ_CP113088.1"/>
</dbReference>
<organism evidence="7 8">
    <name type="scientific">Lacinutrix neustonica</name>
    <dbReference type="NCBI Taxonomy" id="2980107"/>
    <lineage>
        <taxon>Bacteria</taxon>
        <taxon>Pseudomonadati</taxon>
        <taxon>Bacteroidota</taxon>
        <taxon>Flavobacteriia</taxon>
        <taxon>Flavobacteriales</taxon>
        <taxon>Flavobacteriaceae</taxon>
        <taxon>Lacinutrix</taxon>
    </lineage>
</organism>
<sequence>MKTTLKLFALLLTTLVINCGGKEEKKKETFTYQKKATTEQSTTDKTTSQDENVPASKRIDLTSKGVGPIQSLTLSETIDQKMVTHGATVFKNMCTACHRPNKKFIGPPPTGVLERRTPEWVMNMILNPEGMVKEDPLAKELLIEFNGSPMANQNLSEEDAGAVLEYFRTLK</sequence>
<proteinExistence type="predicted"/>
<dbReference type="GO" id="GO:0020037">
    <property type="term" value="F:heme binding"/>
    <property type="evidence" value="ECO:0007669"/>
    <property type="project" value="InterPro"/>
</dbReference>
<keyword evidence="1 4" id="KW-0349">Heme</keyword>
<dbReference type="KEGG" id="lnu:N7U66_00885"/>
<protein>
    <submittedName>
        <fullName evidence="7">Cytochrome c</fullName>
    </submittedName>
</protein>
<gene>
    <name evidence="7" type="ORF">N7U66_00885</name>
</gene>
<evidence type="ECO:0000256" key="5">
    <source>
        <dbReference type="SAM" id="MobiDB-lite"/>
    </source>
</evidence>
<feature type="region of interest" description="Disordered" evidence="5">
    <location>
        <begin position="28"/>
        <end position="56"/>
    </location>
</feature>
<evidence type="ECO:0000313" key="8">
    <source>
        <dbReference type="Proteomes" id="UP001164705"/>
    </source>
</evidence>
<keyword evidence="8" id="KW-1185">Reference proteome</keyword>
<name>A0A9E8MVI0_9FLAO</name>
<dbReference type="InterPro" id="IPR036909">
    <property type="entry name" value="Cyt_c-like_dom_sf"/>
</dbReference>
<reference evidence="7" key="1">
    <citation type="submission" date="2022-11" db="EMBL/GenBank/DDBJ databases">
        <title>Lacinutrix neustonica HL-RS19T sp. nov., isolated from the surface microlayer sample of brackish Lake Shihwa.</title>
        <authorList>
            <person name="Choi J.Y."/>
            <person name="Hwang C.Y."/>
        </authorList>
    </citation>
    <scope>NUCLEOTIDE SEQUENCE</scope>
    <source>
        <strain evidence="7">HL-RS19</strain>
    </source>
</reference>
<dbReference type="Gene3D" id="1.10.760.10">
    <property type="entry name" value="Cytochrome c-like domain"/>
    <property type="match status" value="1"/>
</dbReference>
<dbReference type="GO" id="GO:0046872">
    <property type="term" value="F:metal ion binding"/>
    <property type="evidence" value="ECO:0007669"/>
    <property type="project" value="UniProtKB-KW"/>
</dbReference>
<evidence type="ECO:0000256" key="1">
    <source>
        <dbReference type="ARBA" id="ARBA00022617"/>
    </source>
</evidence>
<dbReference type="GO" id="GO:0009055">
    <property type="term" value="F:electron transfer activity"/>
    <property type="evidence" value="ECO:0007669"/>
    <property type="project" value="InterPro"/>
</dbReference>
<evidence type="ECO:0000256" key="3">
    <source>
        <dbReference type="ARBA" id="ARBA00023004"/>
    </source>
</evidence>
<feature type="compositionally biased region" description="Low complexity" evidence="5">
    <location>
        <begin position="38"/>
        <end position="51"/>
    </location>
</feature>
<dbReference type="Proteomes" id="UP001164705">
    <property type="component" value="Chromosome"/>
</dbReference>
<evidence type="ECO:0000259" key="6">
    <source>
        <dbReference type="PROSITE" id="PS51007"/>
    </source>
</evidence>
<dbReference type="SUPFAM" id="SSF46626">
    <property type="entry name" value="Cytochrome c"/>
    <property type="match status" value="1"/>
</dbReference>
<evidence type="ECO:0000256" key="2">
    <source>
        <dbReference type="ARBA" id="ARBA00022723"/>
    </source>
</evidence>